<feature type="domain" description="TRAM" evidence="1">
    <location>
        <begin position="77"/>
        <end position="141"/>
    </location>
</feature>
<dbReference type="Pfam" id="PF04402">
    <property type="entry name" value="SIMPL"/>
    <property type="match status" value="1"/>
</dbReference>
<comment type="caution">
    <text evidence="2">The sequence shown here is derived from an EMBL/GenBank/DDBJ whole genome shotgun (WGS) entry which is preliminary data.</text>
</comment>
<dbReference type="Proteomes" id="UP000239209">
    <property type="component" value="Unassembled WGS sequence"/>
</dbReference>
<evidence type="ECO:0000313" key="3">
    <source>
        <dbReference type="Proteomes" id="UP000239209"/>
    </source>
</evidence>
<dbReference type="InterPro" id="IPR002792">
    <property type="entry name" value="TRAM_dom"/>
</dbReference>
<evidence type="ECO:0000313" key="2">
    <source>
        <dbReference type="EMBL" id="PRY19246.1"/>
    </source>
</evidence>
<proteinExistence type="predicted"/>
<dbReference type="GO" id="GO:0006974">
    <property type="term" value="P:DNA damage response"/>
    <property type="evidence" value="ECO:0007669"/>
    <property type="project" value="TreeGrafter"/>
</dbReference>
<dbReference type="PANTHER" id="PTHR34387">
    <property type="entry name" value="SLR1258 PROTEIN"/>
    <property type="match status" value="1"/>
</dbReference>
<organism evidence="2 3">
    <name type="scientific">Pseudosporangium ferrugineum</name>
    <dbReference type="NCBI Taxonomy" id="439699"/>
    <lineage>
        <taxon>Bacteria</taxon>
        <taxon>Bacillati</taxon>
        <taxon>Actinomycetota</taxon>
        <taxon>Actinomycetes</taxon>
        <taxon>Micromonosporales</taxon>
        <taxon>Micromonosporaceae</taxon>
        <taxon>Pseudosporangium</taxon>
    </lineage>
</organism>
<dbReference type="EMBL" id="PVZG01000036">
    <property type="protein sequence ID" value="PRY19246.1"/>
    <property type="molecule type" value="Genomic_DNA"/>
</dbReference>
<sequence>MVVVRGEAVREVPPEIAQFSVTVSARDRDRQVALTRLAERAAELRTALDDHPDAIERRETSGVQVRPELKRGGERVSAYVGSVTTTVTVTDFGVLGELLLRLANADQVAVAGPWWQLRPGSRAGADVRREAIADALGRAREYAEAVGARVDRLVEIADEGAGGGGDRMMRAAAFGMESADLELEVDPQPQTVHAAVVVRVAITEPQSLTG</sequence>
<keyword evidence="3" id="KW-1185">Reference proteome</keyword>
<gene>
    <name evidence="2" type="ORF">CLV70_1369</name>
</gene>
<dbReference type="InterPro" id="IPR007497">
    <property type="entry name" value="SIMPL/DUF541"/>
</dbReference>
<accession>A0A2T0RDI5</accession>
<dbReference type="AlphaFoldDB" id="A0A2T0RDI5"/>
<dbReference type="PANTHER" id="PTHR34387:SF2">
    <property type="entry name" value="SLR1258 PROTEIN"/>
    <property type="match status" value="1"/>
</dbReference>
<protein>
    <recommendedName>
        <fullName evidence="1">TRAM domain-containing protein</fullName>
    </recommendedName>
</protein>
<dbReference type="PROSITE" id="PS50926">
    <property type="entry name" value="TRAM"/>
    <property type="match status" value="1"/>
</dbReference>
<dbReference type="Gene3D" id="3.30.70.2970">
    <property type="entry name" value="Protein of unknown function (DUF541), domain 2"/>
    <property type="match status" value="1"/>
</dbReference>
<reference evidence="2 3" key="1">
    <citation type="submission" date="2018-03" db="EMBL/GenBank/DDBJ databases">
        <title>Genomic Encyclopedia of Archaeal and Bacterial Type Strains, Phase II (KMG-II): from individual species to whole genera.</title>
        <authorList>
            <person name="Goeker M."/>
        </authorList>
    </citation>
    <scope>NUCLEOTIDE SEQUENCE [LARGE SCALE GENOMIC DNA]</scope>
    <source>
        <strain evidence="2 3">DSM 45348</strain>
    </source>
</reference>
<dbReference type="InterPro" id="IPR052022">
    <property type="entry name" value="26kDa_periplasmic_antigen"/>
</dbReference>
<evidence type="ECO:0000259" key="1">
    <source>
        <dbReference type="PROSITE" id="PS50926"/>
    </source>
</evidence>
<dbReference type="Gene3D" id="3.30.110.170">
    <property type="entry name" value="Protein of unknown function (DUF541), domain 1"/>
    <property type="match status" value="1"/>
</dbReference>
<name>A0A2T0RDI5_9ACTN</name>